<evidence type="ECO:0000259" key="3">
    <source>
        <dbReference type="Pfam" id="PF17141"/>
    </source>
</evidence>
<gene>
    <name evidence="5" type="ORF">DHW31_08095</name>
</gene>
<comment type="caution">
    <text evidence="5">The sequence shown here is derived from an EMBL/GenBank/DDBJ whole genome shotgun (WGS) entry which is preliminary data.</text>
</comment>
<evidence type="ECO:0000259" key="2">
    <source>
        <dbReference type="Pfam" id="PF17138"/>
    </source>
</evidence>
<dbReference type="Pfam" id="PF17141">
    <property type="entry name" value="DUF5114"/>
    <property type="match status" value="1"/>
</dbReference>
<dbReference type="Pfam" id="PF26123">
    <property type="entry name" value="DUF8037"/>
    <property type="match status" value="1"/>
</dbReference>
<feature type="domain" description="SusE outer membrane protein" evidence="1">
    <location>
        <begin position="35"/>
        <end position="133"/>
    </location>
</feature>
<evidence type="ECO:0000313" key="5">
    <source>
        <dbReference type="EMBL" id="HCK24723.1"/>
    </source>
</evidence>
<dbReference type="InterPro" id="IPR033404">
    <property type="entry name" value="DUF5111"/>
</dbReference>
<evidence type="ECO:0000313" key="6">
    <source>
        <dbReference type="Proteomes" id="UP000263098"/>
    </source>
</evidence>
<evidence type="ECO:0000259" key="4">
    <source>
        <dbReference type="Pfam" id="PF26123"/>
    </source>
</evidence>
<sequence length="564" mass="61375">MKAIINKLLLLAAILCITACEKQGDKIYLSSLEEGELVSSESEVALSMANSKQIVLSLAWNNSDLSVSDPSMQAPNLVSATLQASTSETFAENVLESVETSLSKAYTGSELNTLAKNLGLTPDVAVPVYFRLKSVTGNNMEPVYTNTVTVQITSYFIDMSIGYVLDSKQAETGAKLYSAASDGVYTGFMGATGWYNYYLREGDGTIWGNDGVDGSPFLISSEYTKWNMWFPQFGGCYFVNLNTTKKVWSALYIPELTVSGDLTGTLTFDRPNLKWTLVFNATQTGNITLQVSGSGKQYDYSTGDADDAAKTTAVGFTQNGESLAFGQQSGNITVQVTSTGTNTLVIDLSNPQQWVAKVVEGSDTPTEVRQQIYLSGIDDLITGNWNFNNKLYLYDEDNQAYAGVAYASSEWGYNIFLEADNWDDKYTFASGDAYQGTMELKGQGGNLKAPATGLYFFDVSLKALTYKLVTIENKIYYSGVNDNWNLHDLNATATKGVFSGSVTIEKASEWGFQIILDAAWTYKYGGSNGKLSYKGSNITDDATLSPGTYTLTVDLINGTYALTK</sequence>
<reference evidence="5 6" key="1">
    <citation type="journal article" date="2018" name="Nat. Biotechnol.">
        <title>A standardized bacterial taxonomy based on genome phylogeny substantially revises the tree of life.</title>
        <authorList>
            <person name="Parks D.H."/>
            <person name="Chuvochina M."/>
            <person name="Waite D.W."/>
            <person name="Rinke C."/>
            <person name="Skarshewski A."/>
            <person name="Chaumeil P.A."/>
            <person name="Hugenholtz P."/>
        </authorList>
    </citation>
    <scope>NUCLEOTIDE SEQUENCE [LARGE SCALE GENOMIC DNA]</scope>
    <source>
        <strain evidence="5">UBA9667</strain>
    </source>
</reference>
<dbReference type="InterPro" id="IPR033407">
    <property type="entry name" value="DUF5114"/>
</dbReference>
<feature type="domain" description="DUF8037" evidence="4">
    <location>
        <begin position="370"/>
        <end position="469"/>
    </location>
</feature>
<evidence type="ECO:0000259" key="1">
    <source>
        <dbReference type="Pfam" id="PF14292"/>
    </source>
</evidence>
<dbReference type="InterPro" id="IPR025970">
    <property type="entry name" value="SusE"/>
</dbReference>
<dbReference type="EMBL" id="DPVG01000291">
    <property type="protein sequence ID" value="HCK24723.1"/>
    <property type="molecule type" value="Genomic_DNA"/>
</dbReference>
<dbReference type="InterPro" id="IPR058350">
    <property type="entry name" value="DUF8037"/>
</dbReference>
<name>A0A3D2SEN3_9BACE</name>
<feature type="domain" description="DUF5111" evidence="2">
    <location>
        <begin position="158"/>
        <end position="253"/>
    </location>
</feature>
<dbReference type="Pfam" id="PF14292">
    <property type="entry name" value="SusE"/>
    <property type="match status" value="1"/>
</dbReference>
<dbReference type="Pfam" id="PF17138">
    <property type="entry name" value="DUF5111"/>
    <property type="match status" value="1"/>
</dbReference>
<dbReference type="Proteomes" id="UP000263098">
    <property type="component" value="Unassembled WGS sequence"/>
</dbReference>
<organism evidence="5 6">
    <name type="scientific">Bacteroides graminisolvens</name>
    <dbReference type="NCBI Taxonomy" id="477666"/>
    <lineage>
        <taxon>Bacteria</taxon>
        <taxon>Pseudomonadati</taxon>
        <taxon>Bacteroidota</taxon>
        <taxon>Bacteroidia</taxon>
        <taxon>Bacteroidales</taxon>
        <taxon>Bacteroidaceae</taxon>
        <taxon>Bacteroides</taxon>
    </lineage>
</organism>
<dbReference type="AlphaFoldDB" id="A0A3D2SEN3"/>
<accession>A0A3D2SEN3</accession>
<proteinExistence type="predicted"/>
<protein>
    <submittedName>
        <fullName evidence="5">DUF5114 domain-containing protein</fullName>
    </submittedName>
</protein>
<feature type="domain" description="DUF5114" evidence="3">
    <location>
        <begin position="258"/>
        <end position="358"/>
    </location>
</feature>